<evidence type="ECO:0000256" key="6">
    <source>
        <dbReference type="ARBA" id="ARBA00022687"/>
    </source>
</evidence>
<protein>
    <recommendedName>
        <fullName evidence="8">Protein Wnt</fullName>
    </recommendedName>
</protein>
<evidence type="ECO:0000256" key="3">
    <source>
        <dbReference type="ARBA" id="ARBA00022473"/>
    </source>
</evidence>
<dbReference type="GO" id="GO:0016055">
    <property type="term" value="P:Wnt signaling pathway"/>
    <property type="evidence" value="ECO:0007669"/>
    <property type="project" value="UniProtKB-KW"/>
</dbReference>
<evidence type="ECO:0000256" key="2">
    <source>
        <dbReference type="ARBA" id="ARBA00005683"/>
    </source>
</evidence>
<dbReference type="KEGG" id="egl:EGR_08564"/>
<dbReference type="InterPro" id="IPR005817">
    <property type="entry name" value="Wnt"/>
</dbReference>
<reference evidence="9 10" key="1">
    <citation type="journal article" date="2013" name="Nat. Genet.">
        <title>The genome of the hydatid tapeworm Echinococcus granulosus.</title>
        <authorList>
            <person name="Zheng H."/>
            <person name="Zhang W."/>
            <person name="Zhang L."/>
            <person name="Zhang Z."/>
            <person name="Li J."/>
            <person name="Lu G."/>
            <person name="Zhu Y."/>
            <person name="Wang Y."/>
            <person name="Huang Y."/>
            <person name="Liu J."/>
            <person name="Kang H."/>
            <person name="Chen J."/>
            <person name="Wang L."/>
            <person name="Chen A."/>
            <person name="Yu S."/>
            <person name="Gao Z."/>
            <person name="Jin L."/>
            <person name="Gu W."/>
            <person name="Wang Z."/>
            <person name="Zhao L."/>
            <person name="Shi B."/>
            <person name="Wen H."/>
            <person name="Lin R."/>
            <person name="Jones M.K."/>
            <person name="Brejova B."/>
            <person name="Vinar T."/>
            <person name="Zhao G."/>
            <person name="McManus D.P."/>
            <person name="Chen Z."/>
            <person name="Zhou Y."/>
            <person name="Wang S."/>
        </authorList>
    </citation>
    <scope>NUCLEOTIDE SEQUENCE [LARGE SCALE GENOMIC DNA]</scope>
</reference>
<dbReference type="AlphaFoldDB" id="W6U5Y0"/>
<keyword evidence="7" id="KW-1015">Disulfide bond</keyword>
<organism evidence="9 10">
    <name type="scientific">Echinococcus granulosus</name>
    <name type="common">Hydatid tapeworm</name>
    <dbReference type="NCBI Taxonomy" id="6210"/>
    <lineage>
        <taxon>Eukaryota</taxon>
        <taxon>Metazoa</taxon>
        <taxon>Spiralia</taxon>
        <taxon>Lophotrochozoa</taxon>
        <taxon>Platyhelminthes</taxon>
        <taxon>Cestoda</taxon>
        <taxon>Eucestoda</taxon>
        <taxon>Cyclophyllidea</taxon>
        <taxon>Taeniidae</taxon>
        <taxon>Echinococcus</taxon>
        <taxon>Echinococcus granulosus group</taxon>
    </lineage>
</organism>
<comment type="function">
    <text evidence="8">Ligand for members of the frizzled family of seven transmembrane receptors.</text>
</comment>
<proteinExistence type="inferred from homology"/>
<comment type="caution">
    <text evidence="9">The sequence shown here is derived from an EMBL/GenBank/DDBJ whole genome shotgun (WGS) entry which is preliminary data.</text>
</comment>
<comment type="similarity">
    <text evidence="2 8">Belongs to the Wnt family.</text>
</comment>
<keyword evidence="5" id="KW-0272">Extracellular matrix</keyword>
<evidence type="ECO:0000256" key="4">
    <source>
        <dbReference type="ARBA" id="ARBA00022525"/>
    </source>
</evidence>
<name>W6U5Y0_ECHGR</name>
<dbReference type="RefSeq" id="XP_024347794.1">
    <property type="nucleotide sequence ID" value="XM_024497813.1"/>
</dbReference>
<gene>
    <name evidence="9" type="ORF">EGR_08564</name>
</gene>
<evidence type="ECO:0000256" key="1">
    <source>
        <dbReference type="ARBA" id="ARBA00004498"/>
    </source>
</evidence>
<evidence type="ECO:0000313" key="9">
    <source>
        <dbReference type="EMBL" id="EUB56598.1"/>
    </source>
</evidence>
<dbReference type="GO" id="GO:0005102">
    <property type="term" value="F:signaling receptor binding"/>
    <property type="evidence" value="ECO:0007669"/>
    <property type="project" value="InterPro"/>
</dbReference>
<dbReference type="GeneID" id="36344279"/>
<evidence type="ECO:0000313" key="10">
    <source>
        <dbReference type="Proteomes" id="UP000019149"/>
    </source>
</evidence>
<keyword evidence="6 8" id="KW-0879">Wnt signaling pathway</keyword>
<dbReference type="EMBL" id="APAU02000110">
    <property type="protein sequence ID" value="EUB56598.1"/>
    <property type="molecule type" value="Genomic_DNA"/>
</dbReference>
<dbReference type="CTD" id="36344279"/>
<keyword evidence="3 8" id="KW-0217">Developmental protein</keyword>
<keyword evidence="10" id="KW-1185">Reference proteome</keyword>
<keyword evidence="4" id="KW-0964">Secreted</keyword>
<dbReference type="Pfam" id="PF00110">
    <property type="entry name" value="wnt"/>
    <property type="match status" value="1"/>
</dbReference>
<evidence type="ECO:0000256" key="7">
    <source>
        <dbReference type="ARBA" id="ARBA00023157"/>
    </source>
</evidence>
<comment type="subcellular location">
    <subcellularLocation>
        <location evidence="1 8">Secreted</location>
        <location evidence="1 8">Extracellular space</location>
        <location evidence="1 8">Extracellular matrix</location>
    </subcellularLocation>
</comment>
<sequence>MVQVEVGVRGGGCRCGGGGPSKGVGEGSFHPIGRVPDIQSAPGWPSQQLSVSWTDLLLLLVILTVDFTRSITWLGLHRYPRTKALEKERFTPNECVYAKYRYGLGRKQLKFCHHPEGSFAMHAVLKSAQAVTYYCPHIFKDRRWNCSSVEYLPKVTPDIARSKLYRK</sequence>
<dbReference type="Proteomes" id="UP000019149">
    <property type="component" value="Unassembled WGS sequence"/>
</dbReference>
<evidence type="ECO:0000256" key="5">
    <source>
        <dbReference type="ARBA" id="ARBA00022530"/>
    </source>
</evidence>
<dbReference type="STRING" id="6210.W6U5Y0"/>
<evidence type="ECO:0000256" key="8">
    <source>
        <dbReference type="RuleBase" id="RU003500"/>
    </source>
</evidence>
<accession>W6U5Y0</accession>
<dbReference type="OrthoDB" id="5945655at2759"/>
<dbReference type="GO" id="GO:0005576">
    <property type="term" value="C:extracellular region"/>
    <property type="evidence" value="ECO:0007669"/>
    <property type="project" value="InterPro"/>
</dbReference>